<dbReference type="SUPFAM" id="SSF54373">
    <property type="entry name" value="FAD-linked reductases, C-terminal domain"/>
    <property type="match status" value="1"/>
</dbReference>
<dbReference type="InterPro" id="IPR000172">
    <property type="entry name" value="GMC_OxRdtase_N"/>
</dbReference>
<evidence type="ECO:0000313" key="4">
    <source>
        <dbReference type="EMBL" id="GFG35668.1"/>
    </source>
</evidence>
<feature type="compositionally biased region" description="Polar residues" evidence="2">
    <location>
        <begin position="15"/>
        <end position="29"/>
    </location>
</feature>
<dbReference type="PANTHER" id="PTHR11552">
    <property type="entry name" value="GLUCOSE-METHANOL-CHOLINE GMC OXIDOREDUCTASE"/>
    <property type="match status" value="1"/>
</dbReference>
<dbReference type="InterPro" id="IPR007867">
    <property type="entry name" value="GMC_OxRtase_C"/>
</dbReference>
<dbReference type="GO" id="GO:0050660">
    <property type="term" value="F:flavin adenine dinucleotide binding"/>
    <property type="evidence" value="ECO:0007669"/>
    <property type="project" value="InterPro"/>
</dbReference>
<proteinExistence type="inferred from homology"/>
<protein>
    <recommendedName>
        <fullName evidence="3">Glucose-methanol-choline oxidoreductase N-terminal domain-containing protein</fullName>
    </recommendedName>
</protein>
<feature type="region of interest" description="Disordered" evidence="2">
    <location>
        <begin position="1"/>
        <end position="29"/>
    </location>
</feature>
<evidence type="ECO:0000256" key="1">
    <source>
        <dbReference type="ARBA" id="ARBA00010790"/>
    </source>
</evidence>
<dbReference type="SUPFAM" id="SSF51905">
    <property type="entry name" value="FAD/NAD(P)-binding domain"/>
    <property type="match status" value="1"/>
</dbReference>
<dbReference type="PROSITE" id="PS00624">
    <property type="entry name" value="GMC_OXRED_2"/>
    <property type="match status" value="1"/>
</dbReference>
<dbReference type="EMBL" id="BLKM01000562">
    <property type="protein sequence ID" value="GFG35668.1"/>
    <property type="molecule type" value="Genomic_DNA"/>
</dbReference>
<evidence type="ECO:0000313" key="5">
    <source>
        <dbReference type="Proteomes" id="UP000502823"/>
    </source>
</evidence>
<dbReference type="InterPro" id="IPR012132">
    <property type="entry name" value="GMC_OxRdtase"/>
</dbReference>
<dbReference type="Gene3D" id="3.50.50.60">
    <property type="entry name" value="FAD/NAD(P)-binding domain"/>
    <property type="match status" value="1"/>
</dbReference>
<dbReference type="Pfam" id="PF05199">
    <property type="entry name" value="GMC_oxred_C"/>
    <property type="match status" value="1"/>
</dbReference>
<organism evidence="4 5">
    <name type="scientific">Coptotermes formosanus</name>
    <name type="common">Formosan subterranean termite</name>
    <dbReference type="NCBI Taxonomy" id="36987"/>
    <lineage>
        <taxon>Eukaryota</taxon>
        <taxon>Metazoa</taxon>
        <taxon>Ecdysozoa</taxon>
        <taxon>Arthropoda</taxon>
        <taxon>Hexapoda</taxon>
        <taxon>Insecta</taxon>
        <taxon>Pterygota</taxon>
        <taxon>Neoptera</taxon>
        <taxon>Polyneoptera</taxon>
        <taxon>Dictyoptera</taxon>
        <taxon>Blattodea</taxon>
        <taxon>Blattoidea</taxon>
        <taxon>Termitoidae</taxon>
        <taxon>Rhinotermitidae</taxon>
        <taxon>Coptotermes</taxon>
    </lineage>
</organism>
<dbReference type="AlphaFoldDB" id="A0A6L2PYN1"/>
<comment type="similarity">
    <text evidence="1">Belongs to the GMC oxidoreductase family.</text>
</comment>
<dbReference type="OrthoDB" id="269227at2759"/>
<keyword evidence="5" id="KW-1185">Reference proteome</keyword>
<name>A0A6L2PYN1_COPFO</name>
<evidence type="ECO:0000256" key="2">
    <source>
        <dbReference type="SAM" id="MobiDB-lite"/>
    </source>
</evidence>
<reference evidence="5" key="1">
    <citation type="submission" date="2020-01" db="EMBL/GenBank/DDBJ databases">
        <title>Draft genome sequence of the Termite Coptotermes fromosanus.</title>
        <authorList>
            <person name="Itakura S."/>
            <person name="Yosikawa Y."/>
            <person name="Umezawa K."/>
        </authorList>
    </citation>
    <scope>NUCLEOTIDE SEQUENCE [LARGE SCALE GENOMIC DNA]</scope>
</reference>
<dbReference type="PANTHER" id="PTHR11552:SF217">
    <property type="entry name" value="GLUCOSE DEHYDROGENASE [FAD, QUINONE]"/>
    <property type="match status" value="1"/>
</dbReference>
<sequence length="858" mass="94201">MSLILPTRPTKDNASETTPLRSSGSQLSPTGNKVNLFAHSLFALQMGSCEGQTSPEKKNYQQHNLYKLVLCQIPAKRVIRHKRLVSGDETGRSEEATVQGSKRVCLRIPHAQSHTYCPFCVRSNALGYAQPRSTTKYGTNDDVLQPHIIQQKACKSVVLAAAMSTAAGCRCTFQDTQFLAGSCGATFTLFMGLVEYLVRSKDDIADACNRPGRNSIQGTETAEYDFLVVGAGIAGSVVASRLSENPDWTVLLFEAGPEEPTATQVPAFAMSAVGSELDWKYQTQPQDTACLATGGVCNWPRGKMVSGTGGMQGMMYMRGNPKVYNDWAKFGNDGWSYDEVLPYFLKAENNKNPELIEREYHGTEGPLVVQQFPHRPPLSEAIVEGGKELGYRNGDLNGVNQTGVAIAQMMVDNGMRGSTSRMYLRKAAAKDNLGVLINSQVTKILIDKKTNLATGVEFMDNDGVKKTVYARKEVILSGGSIGSPQILLLSGVGPSEDLEALGIEVVQDLPVGHNLHNHVSVGVGFYINDTGYETLTMKVLTEYLETHGGPMSGTGITQTTAFFLSKYAYDRVPDLQVFFDGFMAACSRTGLDEECTNGEFGDCGKRFINARPTNILPKSRGYLKLRSTNPKHHPLIFPNYFSAMRDAEVLLDGIKLVIRLFETQSLQRWGAHLDKTPAEGCEGPIFGSDEYWECVIRRHTGPENHQAGSCKMGPAGDATAVVDPQLRVHGIRNVRVIDASIFPYVPNSNTIAGVIMVAEKGSDMIMKTWQSSDKADNACHKFGVSQHCDLNSKPKASRSLLQESYGTKKIREPQQLQELVLREDRITALARRAPKHEHTDGVTAEIFNHTVNFINRTW</sequence>
<feature type="domain" description="Glucose-methanol-choline oxidoreductase N-terminal" evidence="3">
    <location>
        <begin position="479"/>
        <end position="493"/>
    </location>
</feature>
<dbReference type="Gene3D" id="3.30.560.10">
    <property type="entry name" value="Glucose Oxidase, domain 3"/>
    <property type="match status" value="1"/>
</dbReference>
<evidence type="ECO:0000259" key="3">
    <source>
        <dbReference type="PROSITE" id="PS00624"/>
    </source>
</evidence>
<dbReference type="InterPro" id="IPR036188">
    <property type="entry name" value="FAD/NAD-bd_sf"/>
</dbReference>
<comment type="caution">
    <text evidence="4">The sequence shown here is derived from an EMBL/GenBank/DDBJ whole genome shotgun (WGS) entry which is preliminary data.</text>
</comment>
<dbReference type="GO" id="GO:0016614">
    <property type="term" value="F:oxidoreductase activity, acting on CH-OH group of donors"/>
    <property type="evidence" value="ECO:0007669"/>
    <property type="project" value="InterPro"/>
</dbReference>
<dbReference type="InParanoid" id="A0A6L2PYN1"/>
<gene>
    <name evidence="4" type="ORF">Cfor_11456</name>
</gene>
<dbReference type="Pfam" id="PF00732">
    <property type="entry name" value="GMC_oxred_N"/>
    <property type="match status" value="1"/>
</dbReference>
<dbReference type="Proteomes" id="UP000502823">
    <property type="component" value="Unassembled WGS sequence"/>
</dbReference>
<accession>A0A6L2PYN1</accession>